<evidence type="ECO:0000256" key="1">
    <source>
        <dbReference type="ARBA" id="ARBA00006484"/>
    </source>
</evidence>
<dbReference type="PANTHER" id="PTHR24320">
    <property type="entry name" value="RETINOL DEHYDROGENASE"/>
    <property type="match status" value="1"/>
</dbReference>
<keyword evidence="4" id="KW-1185">Reference proteome</keyword>
<evidence type="ECO:0000313" key="4">
    <source>
        <dbReference type="Proteomes" id="UP000263094"/>
    </source>
</evidence>
<dbReference type="EMBL" id="QUAK01000110">
    <property type="protein sequence ID" value="RFU84863.1"/>
    <property type="molecule type" value="Genomic_DNA"/>
</dbReference>
<reference evidence="3 4" key="1">
    <citation type="submission" date="2018-08" db="EMBL/GenBank/DDBJ databases">
        <title>Isolation, diversity and antifungal activity of Actinobacteria from wheat.</title>
        <authorList>
            <person name="Han C."/>
        </authorList>
    </citation>
    <scope>NUCLEOTIDE SEQUENCE [LARGE SCALE GENOMIC DNA]</scope>
    <source>
        <strain evidence="3 4">NEAU-YY421</strain>
    </source>
</reference>
<dbReference type="SUPFAM" id="SSF109604">
    <property type="entry name" value="HD-domain/PDEase-like"/>
    <property type="match status" value="1"/>
</dbReference>
<dbReference type="RefSeq" id="WP_128557484.1">
    <property type="nucleotide sequence ID" value="NZ_QUAK01000110.1"/>
</dbReference>
<dbReference type="Gene3D" id="1.10.3210.10">
    <property type="entry name" value="Hypothetical protein af1432"/>
    <property type="match status" value="1"/>
</dbReference>
<comment type="caution">
    <text evidence="3">The sequence shown here is derived from an EMBL/GenBank/DDBJ whole genome shotgun (WGS) entry which is preliminary data.</text>
</comment>
<dbReference type="Proteomes" id="UP000263094">
    <property type="component" value="Unassembled WGS sequence"/>
</dbReference>
<dbReference type="AlphaFoldDB" id="A0A372M320"/>
<dbReference type="InterPro" id="IPR036291">
    <property type="entry name" value="NAD(P)-bd_dom_sf"/>
</dbReference>
<keyword evidence="2" id="KW-0560">Oxidoreductase</keyword>
<gene>
    <name evidence="3" type="ORF">DY218_20160</name>
</gene>
<dbReference type="GO" id="GO:0016491">
    <property type="term" value="F:oxidoreductase activity"/>
    <property type="evidence" value="ECO:0007669"/>
    <property type="project" value="UniProtKB-KW"/>
</dbReference>
<dbReference type="Gene3D" id="3.40.50.720">
    <property type="entry name" value="NAD(P)-binding Rossmann-like Domain"/>
    <property type="match status" value="1"/>
</dbReference>
<protein>
    <submittedName>
        <fullName evidence="3">SDR family NAD(P)-dependent oxidoreductase</fullName>
    </submittedName>
</protein>
<name>A0A372M320_9ACTN</name>
<dbReference type="InterPro" id="IPR002347">
    <property type="entry name" value="SDR_fam"/>
</dbReference>
<dbReference type="NCBIfam" id="NF004846">
    <property type="entry name" value="PRK06197.1"/>
    <property type="match status" value="1"/>
</dbReference>
<dbReference type="Pfam" id="PF00106">
    <property type="entry name" value="adh_short"/>
    <property type="match status" value="1"/>
</dbReference>
<dbReference type="SUPFAM" id="SSF51735">
    <property type="entry name" value="NAD(P)-binding Rossmann-fold domains"/>
    <property type="match status" value="1"/>
</dbReference>
<proteinExistence type="inferred from homology"/>
<sequence length="443" mass="46920">MAPWTAADAPDQTGRTVIVTGANSGLGAELTRALARSGATVVMACRDLDKARALADAIDGDIRLRRLDLADLASVRTFADELDTGADVLINNAGVMAVPEGTTADGFERHLGTNHLGPYALTGLLLDRVRDRVVTVSSGLHRLAGLGGDLLTAFDTDRGRYQRWIAYGRSKLANLLFAYELQRRLGTAGRPLLSVAAHPGVAGTEGQRRDTSLQGKFLAGGKAQSPEMGALPLLYAATAPGVRGGTCIGPDGFAQRKGHPAVVNTSRRSRDQALAARLWTRSEAATGITYDYTVRRLTLAEVEATARAAHTGQTDKAGRPYAGHLQAVAEGTRARGGSDEQIAAAWLHDAIEDDALSSRWLDEAPLSPGTKDIVRALTKQPGEDPGAYADRILATDGARLVKAADLAHNADPARLAALDGPTRERLTRKYADMRARLGLGEDD</sequence>
<dbReference type="CDD" id="cd05327">
    <property type="entry name" value="retinol-DH_like_SDR_c_like"/>
    <property type="match status" value="1"/>
</dbReference>
<accession>A0A372M320</accession>
<comment type="similarity">
    <text evidence="1">Belongs to the short-chain dehydrogenases/reductases (SDR) family.</text>
</comment>
<evidence type="ECO:0000313" key="3">
    <source>
        <dbReference type="EMBL" id="RFU84863.1"/>
    </source>
</evidence>
<dbReference type="PANTHER" id="PTHR24320:SF148">
    <property type="entry name" value="NAD(P)-BINDING ROSSMANN-FOLD SUPERFAMILY PROTEIN"/>
    <property type="match status" value="1"/>
</dbReference>
<evidence type="ECO:0000256" key="2">
    <source>
        <dbReference type="ARBA" id="ARBA00023002"/>
    </source>
</evidence>
<organism evidence="3 4">
    <name type="scientific">Streptomyces triticagri</name>
    <dbReference type="NCBI Taxonomy" id="2293568"/>
    <lineage>
        <taxon>Bacteria</taxon>
        <taxon>Bacillati</taxon>
        <taxon>Actinomycetota</taxon>
        <taxon>Actinomycetes</taxon>
        <taxon>Kitasatosporales</taxon>
        <taxon>Streptomycetaceae</taxon>
        <taxon>Streptomyces</taxon>
    </lineage>
</organism>
<dbReference type="PRINTS" id="PR00081">
    <property type="entry name" value="GDHRDH"/>
</dbReference>